<accession>A0AAN5C5G9</accession>
<keyword evidence="2" id="KW-1185">Reference proteome</keyword>
<sequence length="169" mass="18687">SSMNVEARVTFEKSEVLDTADLRGELNVASFRCSEGCRVFSPSLTNAIGVYDESGFEKLTLEDLSRGTYNNRGFELPGGTYQLKKGNRSPTLPDLSFVFYVVEKGAENYGSEVYYLNSDDKFLIETPKTMTILSTTGAVTFSSFLLFTPESLPNVYAAGYDSIRNCRAV</sequence>
<organism evidence="1 2">
    <name type="scientific">Pristionchus mayeri</name>
    <dbReference type="NCBI Taxonomy" id="1317129"/>
    <lineage>
        <taxon>Eukaryota</taxon>
        <taxon>Metazoa</taxon>
        <taxon>Ecdysozoa</taxon>
        <taxon>Nematoda</taxon>
        <taxon>Chromadorea</taxon>
        <taxon>Rhabditida</taxon>
        <taxon>Rhabditina</taxon>
        <taxon>Diplogasteromorpha</taxon>
        <taxon>Diplogasteroidea</taxon>
        <taxon>Neodiplogasteridae</taxon>
        <taxon>Pristionchus</taxon>
    </lineage>
</organism>
<dbReference type="Proteomes" id="UP001328107">
    <property type="component" value="Unassembled WGS sequence"/>
</dbReference>
<name>A0AAN5C5G9_9BILA</name>
<evidence type="ECO:0000313" key="1">
    <source>
        <dbReference type="EMBL" id="GMR30737.1"/>
    </source>
</evidence>
<feature type="non-terminal residue" evidence="1">
    <location>
        <position position="1"/>
    </location>
</feature>
<dbReference type="EMBL" id="BTRK01000001">
    <property type="protein sequence ID" value="GMR30737.1"/>
    <property type="molecule type" value="Genomic_DNA"/>
</dbReference>
<feature type="non-terminal residue" evidence="1">
    <location>
        <position position="169"/>
    </location>
</feature>
<dbReference type="AlphaFoldDB" id="A0AAN5C5G9"/>
<evidence type="ECO:0000313" key="2">
    <source>
        <dbReference type="Proteomes" id="UP001328107"/>
    </source>
</evidence>
<protein>
    <submittedName>
        <fullName evidence="1">Uncharacterized protein</fullName>
    </submittedName>
</protein>
<comment type="caution">
    <text evidence="1">The sequence shown here is derived from an EMBL/GenBank/DDBJ whole genome shotgun (WGS) entry which is preliminary data.</text>
</comment>
<reference evidence="2" key="1">
    <citation type="submission" date="2022-10" db="EMBL/GenBank/DDBJ databases">
        <title>Genome assembly of Pristionchus species.</title>
        <authorList>
            <person name="Yoshida K."/>
            <person name="Sommer R.J."/>
        </authorList>
    </citation>
    <scope>NUCLEOTIDE SEQUENCE [LARGE SCALE GENOMIC DNA]</scope>
    <source>
        <strain evidence="2">RS5460</strain>
    </source>
</reference>
<gene>
    <name evidence="1" type="ORF">PMAYCL1PPCAC_00932</name>
</gene>
<proteinExistence type="predicted"/>